<dbReference type="SUPFAM" id="SSF109604">
    <property type="entry name" value="HD-domain/PDEase-like"/>
    <property type="match status" value="1"/>
</dbReference>
<dbReference type="Proteomes" id="UP000706926">
    <property type="component" value="Unassembled WGS sequence"/>
</dbReference>
<accession>A0ABS4F7G4</accession>
<evidence type="ECO:0000313" key="3">
    <source>
        <dbReference type="Proteomes" id="UP000706926"/>
    </source>
</evidence>
<protein>
    <submittedName>
        <fullName evidence="2">HD-GYP domain-containing protein (C-di-GMP phosphodiesterase class II)</fullName>
    </submittedName>
</protein>
<gene>
    <name evidence="2" type="ORF">J2Z18_001257</name>
</gene>
<organism evidence="2 3">
    <name type="scientific">Paenibacillus lactis</name>
    <dbReference type="NCBI Taxonomy" id="228574"/>
    <lineage>
        <taxon>Bacteria</taxon>
        <taxon>Bacillati</taxon>
        <taxon>Bacillota</taxon>
        <taxon>Bacilli</taxon>
        <taxon>Bacillales</taxon>
        <taxon>Paenibacillaceae</taxon>
        <taxon>Paenibacillus</taxon>
    </lineage>
</organism>
<feature type="domain" description="HD-GYP" evidence="1">
    <location>
        <begin position="111"/>
        <end position="307"/>
    </location>
</feature>
<reference evidence="2 3" key="1">
    <citation type="submission" date="2021-03" db="EMBL/GenBank/DDBJ databases">
        <title>Genomic Encyclopedia of Type Strains, Phase IV (KMG-IV): sequencing the most valuable type-strain genomes for metagenomic binning, comparative biology and taxonomic classification.</title>
        <authorList>
            <person name="Goeker M."/>
        </authorList>
    </citation>
    <scope>NUCLEOTIDE SEQUENCE [LARGE SCALE GENOMIC DNA]</scope>
    <source>
        <strain evidence="2 3">DSM 15596</strain>
    </source>
</reference>
<dbReference type="InterPro" id="IPR003607">
    <property type="entry name" value="HD/PDEase_dom"/>
</dbReference>
<dbReference type="PANTHER" id="PTHR43155:SF2">
    <property type="entry name" value="CYCLIC DI-GMP PHOSPHODIESTERASE PA4108"/>
    <property type="match status" value="1"/>
</dbReference>
<proteinExistence type="predicted"/>
<dbReference type="Pfam" id="PF13487">
    <property type="entry name" value="HD_5"/>
    <property type="match status" value="1"/>
</dbReference>
<dbReference type="PROSITE" id="PS51832">
    <property type="entry name" value="HD_GYP"/>
    <property type="match status" value="1"/>
</dbReference>
<sequence>MRLIPIDALKPGMVIGKKIYNSDGLVLLSEGVELTDRLIRRLGGLEISYVYIQDAMTEDIVVQELLSEETRLRAIQSIRSNFKKLESRPDLGGSFLHLGKAFSGVMEAIMDELSEHEECMVLLTDMNTNDYNLYRHSLNVCLYTTVLGLSFGYSREELRVLSLGALLHDIGKTRISQSLLQRPGRLSLEEFREVQRHTELGYQILKNEPNIPLMAAHCALSHHERLDGSGYPRGLKGPEIHDYAKWVAIADSYDAMTTQRVYKPALLPHHAAEVMYTGSGTLYEQKFLEVFRDRVAIYPPGITVKLHTGESGVVSKVHPHVPHRPVVRVLTDAEGVPLAAPYEVDLSKTLAVMIAGIGQANVD</sequence>
<dbReference type="SMART" id="SM00471">
    <property type="entry name" value="HDc"/>
    <property type="match status" value="1"/>
</dbReference>
<keyword evidence="3" id="KW-1185">Reference proteome</keyword>
<comment type="caution">
    <text evidence="2">The sequence shown here is derived from an EMBL/GenBank/DDBJ whole genome shotgun (WGS) entry which is preliminary data.</text>
</comment>
<dbReference type="GeneID" id="95403292"/>
<dbReference type="PANTHER" id="PTHR43155">
    <property type="entry name" value="CYCLIC DI-GMP PHOSPHODIESTERASE PA4108-RELATED"/>
    <property type="match status" value="1"/>
</dbReference>
<dbReference type="RefSeq" id="WP_144868264.1">
    <property type="nucleotide sequence ID" value="NZ_CP139098.1"/>
</dbReference>
<dbReference type="EMBL" id="JAGGKI010000003">
    <property type="protein sequence ID" value="MBP1892181.1"/>
    <property type="molecule type" value="Genomic_DNA"/>
</dbReference>
<dbReference type="InterPro" id="IPR037522">
    <property type="entry name" value="HD_GYP_dom"/>
</dbReference>
<evidence type="ECO:0000259" key="1">
    <source>
        <dbReference type="PROSITE" id="PS51832"/>
    </source>
</evidence>
<dbReference type="CDD" id="cd00077">
    <property type="entry name" value="HDc"/>
    <property type="match status" value="1"/>
</dbReference>
<evidence type="ECO:0000313" key="2">
    <source>
        <dbReference type="EMBL" id="MBP1892181.1"/>
    </source>
</evidence>
<dbReference type="Gene3D" id="1.10.3210.10">
    <property type="entry name" value="Hypothetical protein af1432"/>
    <property type="match status" value="1"/>
</dbReference>
<name>A0ABS4F7G4_9BACL</name>